<comment type="similarity">
    <text evidence="2">Belongs to the AAE transporter (TC 2.A.81) family.</text>
</comment>
<sequence length="571" mass="60780">MDFVHTLIQSSPFIALFITLSLGYLVGKITIGRFVLGGVAGTLLMGVLIGQFGVHIDPGVKSIFFALFIYAVGFQGGPQFFSALNFRTINILMSAVVMTVSGLLCVLAAAWFFDLDRGTAAGLAAGGLTQSAIIGTAGDAISKLAGVTEEAKHIMQTNVAVGYAVTYIFGSLGPILMVTWIIPTMMKWDIRGEAIKLAEKMSGGKPELNPGEFNAISQLESRAFQVTNSCSVYGKTIAQVNEKLVDVAIEVIERDGKEIELEKFTAISEGDVIVVTGRRKAVNKFAKHLGQEVVDLDEKFTLIEENRQLIATDKKLIGKTLKQVKQESNADALRGVYVTDYIRGGNSIDVTENLVVQKNDIIQLTGKPTDINKVESNIGKRLGSSVVTDYVMFGLGMALGVLIGMISFKIAGIPVTIGSGAGCLISGLMMGWLRSKKPSVASFPVGASNFLRDFGLAIFVGIVGLEAGPQAVSTIQEHGLSLLFLGFGVTLIPQFIGFFVSYYVLKIRNPIEGLAAVSGGRSANPAFAALLEKAGNSSPVFAFTVTYAVANVLLTLWGPIIVGIITTNVPM</sequence>
<reference evidence="10 11" key="2">
    <citation type="submission" date="2014-09" db="EMBL/GenBank/DDBJ databases">
        <authorList>
            <consortium name="NBRP consortium"/>
            <person name="Sawabe T."/>
            <person name="Meirelles P."/>
            <person name="Nakanishi M."/>
            <person name="Sayaka M."/>
            <person name="Hattori M."/>
            <person name="Ohkuma M."/>
        </authorList>
    </citation>
    <scope>NUCLEOTIDE SEQUENCE [LARGE SCALE GENOMIC DNA]</scope>
    <source>
        <strain evidence="11">JCM19235</strain>
    </source>
</reference>
<keyword evidence="7 8" id="KW-0472">Membrane</keyword>
<proteinExistence type="inferred from homology"/>
<keyword evidence="4" id="KW-1003">Cell membrane</keyword>
<keyword evidence="5 8" id="KW-0812">Transmembrane</keyword>
<comment type="subcellular location">
    <subcellularLocation>
        <location evidence="1">Cell membrane</location>
        <topology evidence="1">Multi-pass membrane protein</topology>
    </subcellularLocation>
</comment>
<dbReference type="InterPro" id="IPR022457">
    <property type="entry name" value="Asp_Ala_antiprt"/>
</dbReference>
<feature type="transmembrane region" description="Helical" evidence="8">
    <location>
        <begin position="91"/>
        <end position="113"/>
    </location>
</feature>
<dbReference type="PROSITE" id="PS51202">
    <property type="entry name" value="RCK_C"/>
    <property type="match status" value="1"/>
</dbReference>
<dbReference type="InterPro" id="IPR036721">
    <property type="entry name" value="RCK_C_sf"/>
</dbReference>
<evidence type="ECO:0000256" key="3">
    <source>
        <dbReference type="ARBA" id="ARBA00022448"/>
    </source>
</evidence>
<evidence type="ECO:0000256" key="1">
    <source>
        <dbReference type="ARBA" id="ARBA00004651"/>
    </source>
</evidence>
<dbReference type="PANTHER" id="PTHR30445">
    <property type="entry name" value="K(+)_H(+) ANTIPORTER SUBUNIT KHTT"/>
    <property type="match status" value="1"/>
</dbReference>
<keyword evidence="3" id="KW-0813">Transport</keyword>
<feature type="transmembrane region" description="Helical" evidence="8">
    <location>
        <begin position="6"/>
        <end position="27"/>
    </location>
</feature>
<dbReference type="InterPro" id="IPR050144">
    <property type="entry name" value="AAE_transporter"/>
</dbReference>
<dbReference type="OrthoDB" id="5166626at2"/>
<dbReference type="Gene3D" id="3.30.70.1450">
    <property type="entry name" value="Regulator of K+ conductance, C-terminal domain"/>
    <property type="match status" value="2"/>
</dbReference>
<evidence type="ECO:0000313" key="11">
    <source>
        <dbReference type="Proteomes" id="UP000029228"/>
    </source>
</evidence>
<reference evidence="10 11" key="1">
    <citation type="submission" date="2014-09" db="EMBL/GenBank/DDBJ databases">
        <title>Vibrio maritimus JCM 19235. (C45) whole genome shotgun sequence.</title>
        <authorList>
            <person name="Sawabe T."/>
            <person name="Meirelles P."/>
            <person name="Nakanishi M."/>
            <person name="Sayaka M."/>
            <person name="Hattori M."/>
            <person name="Ohkuma M."/>
        </authorList>
    </citation>
    <scope>NUCLEOTIDE SEQUENCE [LARGE SCALE GENOMIC DNA]</scope>
    <source>
        <strain evidence="11">JCM19235</strain>
    </source>
</reference>
<feature type="domain" description="RCK C-terminal" evidence="9">
    <location>
        <begin position="208"/>
        <end position="291"/>
    </location>
</feature>
<dbReference type="AlphaFoldDB" id="A0A090SI90"/>
<keyword evidence="6 8" id="KW-1133">Transmembrane helix</keyword>
<feature type="transmembrane region" description="Helical" evidence="8">
    <location>
        <begin position="160"/>
        <end position="182"/>
    </location>
</feature>
<dbReference type="Proteomes" id="UP000029228">
    <property type="component" value="Unassembled WGS sequence"/>
</dbReference>
<protein>
    <submittedName>
        <fullName evidence="10">Putative transport protein</fullName>
    </submittedName>
</protein>
<feature type="transmembrane region" description="Helical" evidence="8">
    <location>
        <begin position="540"/>
        <end position="565"/>
    </location>
</feature>
<dbReference type="EMBL" id="BBMR01000003">
    <property type="protein sequence ID" value="GAL19172.1"/>
    <property type="molecule type" value="Genomic_DNA"/>
</dbReference>
<feature type="transmembrane region" description="Helical" evidence="8">
    <location>
        <begin position="484"/>
        <end position="505"/>
    </location>
</feature>
<evidence type="ECO:0000256" key="2">
    <source>
        <dbReference type="ARBA" id="ARBA00009854"/>
    </source>
</evidence>
<evidence type="ECO:0000256" key="6">
    <source>
        <dbReference type="ARBA" id="ARBA00022989"/>
    </source>
</evidence>
<name>A0A090SI90_9VIBR</name>
<dbReference type="SUPFAM" id="SSF116726">
    <property type="entry name" value="TrkA C-terminal domain-like"/>
    <property type="match status" value="2"/>
</dbReference>
<accession>A0A090SI90</accession>
<dbReference type="InterPro" id="IPR006512">
    <property type="entry name" value="YidE_YbjL"/>
</dbReference>
<feature type="transmembrane region" description="Helical" evidence="8">
    <location>
        <begin position="414"/>
        <end position="433"/>
    </location>
</feature>
<dbReference type="NCBIfam" id="TIGR01625">
    <property type="entry name" value="YidE_YbjL_dupl"/>
    <property type="match status" value="1"/>
</dbReference>
<dbReference type="GO" id="GO:0006813">
    <property type="term" value="P:potassium ion transport"/>
    <property type="evidence" value="ECO:0007669"/>
    <property type="project" value="InterPro"/>
</dbReference>
<dbReference type="GO" id="GO:0005886">
    <property type="term" value="C:plasma membrane"/>
    <property type="evidence" value="ECO:0007669"/>
    <property type="project" value="UniProtKB-SubCell"/>
</dbReference>
<gene>
    <name evidence="10" type="ORF">JCM19235_2595</name>
</gene>
<keyword evidence="11" id="KW-1185">Reference proteome</keyword>
<dbReference type="InterPro" id="IPR006037">
    <property type="entry name" value="RCK_C"/>
</dbReference>
<dbReference type="STRING" id="990268.JCM19235_2595"/>
<feature type="transmembrane region" description="Helical" evidence="8">
    <location>
        <begin position="454"/>
        <end position="472"/>
    </location>
</feature>
<evidence type="ECO:0000256" key="8">
    <source>
        <dbReference type="SAM" id="Phobius"/>
    </source>
</evidence>
<dbReference type="GO" id="GO:0008324">
    <property type="term" value="F:monoatomic cation transmembrane transporter activity"/>
    <property type="evidence" value="ECO:0007669"/>
    <property type="project" value="InterPro"/>
</dbReference>
<evidence type="ECO:0000256" key="5">
    <source>
        <dbReference type="ARBA" id="ARBA00022692"/>
    </source>
</evidence>
<dbReference type="PANTHER" id="PTHR30445:SF9">
    <property type="match status" value="1"/>
</dbReference>
<feature type="transmembrane region" description="Helical" evidence="8">
    <location>
        <begin position="390"/>
        <end position="408"/>
    </location>
</feature>
<feature type="transmembrane region" description="Helical" evidence="8">
    <location>
        <begin position="62"/>
        <end position="84"/>
    </location>
</feature>
<comment type="caution">
    <text evidence="10">The sequence shown here is derived from an EMBL/GenBank/DDBJ whole genome shotgun (WGS) entry which is preliminary data.</text>
</comment>
<dbReference type="Pfam" id="PF06826">
    <property type="entry name" value="Asp-Al_Ex"/>
    <property type="match status" value="2"/>
</dbReference>
<evidence type="ECO:0000259" key="9">
    <source>
        <dbReference type="PROSITE" id="PS51202"/>
    </source>
</evidence>
<evidence type="ECO:0000256" key="7">
    <source>
        <dbReference type="ARBA" id="ARBA00023136"/>
    </source>
</evidence>
<organism evidence="10 11">
    <name type="scientific">Vibrio maritimus</name>
    <dbReference type="NCBI Taxonomy" id="990268"/>
    <lineage>
        <taxon>Bacteria</taxon>
        <taxon>Pseudomonadati</taxon>
        <taxon>Pseudomonadota</taxon>
        <taxon>Gammaproteobacteria</taxon>
        <taxon>Vibrionales</taxon>
        <taxon>Vibrionaceae</taxon>
        <taxon>Vibrio</taxon>
    </lineage>
</organism>
<evidence type="ECO:0000313" key="10">
    <source>
        <dbReference type="EMBL" id="GAL19172.1"/>
    </source>
</evidence>
<dbReference type="NCBIfam" id="TIGR03802">
    <property type="entry name" value="Asp_Ala_antiprt"/>
    <property type="match status" value="1"/>
</dbReference>
<feature type="transmembrane region" description="Helical" evidence="8">
    <location>
        <begin position="34"/>
        <end position="56"/>
    </location>
</feature>
<evidence type="ECO:0000256" key="4">
    <source>
        <dbReference type="ARBA" id="ARBA00022475"/>
    </source>
</evidence>
<dbReference type="Pfam" id="PF02080">
    <property type="entry name" value="TrkA_C"/>
    <property type="match status" value="1"/>
</dbReference>